<evidence type="ECO:0000313" key="1">
    <source>
        <dbReference type="EMBL" id="RNA38595.1"/>
    </source>
</evidence>
<evidence type="ECO:0000313" key="2">
    <source>
        <dbReference type="Proteomes" id="UP000276133"/>
    </source>
</evidence>
<proteinExistence type="predicted"/>
<reference evidence="1 2" key="1">
    <citation type="journal article" date="2018" name="Sci. Rep.">
        <title>Genomic signatures of local adaptation to the degree of environmental predictability in rotifers.</title>
        <authorList>
            <person name="Franch-Gras L."/>
            <person name="Hahn C."/>
            <person name="Garcia-Roger E.M."/>
            <person name="Carmona M.J."/>
            <person name="Serra M."/>
            <person name="Gomez A."/>
        </authorList>
    </citation>
    <scope>NUCLEOTIDE SEQUENCE [LARGE SCALE GENOMIC DNA]</scope>
    <source>
        <strain evidence="1">HYR1</strain>
    </source>
</reference>
<dbReference type="Proteomes" id="UP000276133">
    <property type="component" value="Unassembled WGS sequence"/>
</dbReference>
<sequence length="59" mass="6927">MAENEQKHIYYHTKLVTSLKLYSSSSSSSSSKNNCDSIYLFIDELTSYKEKREKINKEE</sequence>
<name>A0A3M7SSB3_BRAPC</name>
<keyword evidence="2" id="KW-1185">Reference proteome</keyword>
<comment type="caution">
    <text evidence="1">The sequence shown here is derived from an EMBL/GenBank/DDBJ whole genome shotgun (WGS) entry which is preliminary data.</text>
</comment>
<organism evidence="1 2">
    <name type="scientific">Brachionus plicatilis</name>
    <name type="common">Marine rotifer</name>
    <name type="synonym">Brachionus muelleri</name>
    <dbReference type="NCBI Taxonomy" id="10195"/>
    <lineage>
        <taxon>Eukaryota</taxon>
        <taxon>Metazoa</taxon>
        <taxon>Spiralia</taxon>
        <taxon>Gnathifera</taxon>
        <taxon>Rotifera</taxon>
        <taxon>Eurotatoria</taxon>
        <taxon>Monogononta</taxon>
        <taxon>Pseudotrocha</taxon>
        <taxon>Ploima</taxon>
        <taxon>Brachionidae</taxon>
        <taxon>Brachionus</taxon>
    </lineage>
</organism>
<gene>
    <name evidence="1" type="ORF">BpHYR1_048440</name>
</gene>
<dbReference type="EMBL" id="REGN01000853">
    <property type="protein sequence ID" value="RNA38595.1"/>
    <property type="molecule type" value="Genomic_DNA"/>
</dbReference>
<protein>
    <submittedName>
        <fullName evidence="1">Uncharacterized protein</fullName>
    </submittedName>
</protein>
<accession>A0A3M7SSB3</accession>
<dbReference type="AlphaFoldDB" id="A0A3M7SSB3"/>